<accession>A0AAV7Z9U3</accession>
<protein>
    <submittedName>
        <fullName evidence="3">Rho gtpase-activating protein 68f</fullName>
    </submittedName>
</protein>
<evidence type="ECO:0000313" key="4">
    <source>
        <dbReference type="Proteomes" id="UP001146793"/>
    </source>
</evidence>
<feature type="domain" description="Rho-GAP" evidence="2">
    <location>
        <begin position="20"/>
        <end position="224"/>
    </location>
</feature>
<keyword evidence="1" id="KW-0175">Coiled coil</keyword>
<dbReference type="AlphaFoldDB" id="A0AAV7Z9U3"/>
<feature type="coiled-coil region" evidence="1">
    <location>
        <begin position="178"/>
        <end position="206"/>
    </location>
</feature>
<dbReference type="SMART" id="SM00324">
    <property type="entry name" value="RhoGAP"/>
    <property type="match status" value="1"/>
</dbReference>
<dbReference type="GO" id="GO:0005737">
    <property type="term" value="C:cytoplasm"/>
    <property type="evidence" value="ECO:0007669"/>
    <property type="project" value="TreeGrafter"/>
</dbReference>
<dbReference type="CDD" id="cd00159">
    <property type="entry name" value="RhoGAP"/>
    <property type="match status" value="1"/>
</dbReference>
<dbReference type="PANTHER" id="PTHR45808:SF2">
    <property type="entry name" value="RHO GTPASE-ACTIVATING PROTEIN 68F"/>
    <property type="match status" value="1"/>
</dbReference>
<sequence length="605" mass="72455">MSTTEELNQKQFRLRKVFGLPLSVLMPIHPFLHKCIEYVRENGLKHQHLFLHKTPHLLIEKIVKDLNKGLDVDPSNYGINTTAALIIHYLESLPDPLLSSRKFINFLAINEIPNEKKIHELIKLLNSLPIANQILFLEIYKLFYDISQNSNQNLLNIERLSKIFGPSILFLPNLDSIFGRKEEEKKTKENERKEESEEERKRITINYKTTQIAKTLLENYQNISNSILEQKTILDNTKDFSKSKNFIQKNFTFTKNNLFEDSGLTIEGESKKQKQDEDKQQIVKEKINEETEERNKRLKKYTKNFYLNDLEYVLKSLYKEISYYYQRKKKLTKDLNIQLTGLESEIMKKQIKNSERIIKFKKRYLKKKSIKTQLDEIMVNFEKGIFKSLIYQNLVNHQKIKIDQIKKKIVAIERELEKEDSQNEFFSKKMEREIQKLQIEKVTLIKCSKNLEIERDELNKKFTQIFQKENISKTELMKLKKKISLSNQNIKRIKIELDLIEKKIQFFKENFVDLIQSFKLEKNYHQKNYLYNLIQIEQIEKEIDNQKIQRERVLQVEKNSQIIFLKNKSKIESLQKQLKTVNNVYNKQEDEIKFLEITLQKLKKK</sequence>
<feature type="coiled-coil region" evidence="1">
    <location>
        <begin position="536"/>
        <end position="605"/>
    </location>
</feature>
<dbReference type="PROSITE" id="PS50238">
    <property type="entry name" value="RHOGAP"/>
    <property type="match status" value="1"/>
</dbReference>
<dbReference type="InterPro" id="IPR008936">
    <property type="entry name" value="Rho_GTPase_activation_prot"/>
</dbReference>
<dbReference type="EMBL" id="JANTQA010000033">
    <property type="protein sequence ID" value="KAJ3437916.1"/>
    <property type="molecule type" value="Genomic_DNA"/>
</dbReference>
<evidence type="ECO:0000259" key="2">
    <source>
        <dbReference type="PROSITE" id="PS50238"/>
    </source>
</evidence>
<feature type="coiled-coil region" evidence="1">
    <location>
        <begin position="476"/>
        <end position="510"/>
    </location>
</feature>
<evidence type="ECO:0000313" key="3">
    <source>
        <dbReference type="EMBL" id="KAJ3437916.1"/>
    </source>
</evidence>
<gene>
    <name evidence="3" type="ORF">M0812_17092</name>
</gene>
<dbReference type="SUPFAM" id="SSF48350">
    <property type="entry name" value="GTPase activation domain, GAP"/>
    <property type="match status" value="1"/>
</dbReference>
<comment type="caution">
    <text evidence="3">The sequence shown here is derived from an EMBL/GenBank/DDBJ whole genome shotgun (WGS) entry which is preliminary data.</text>
</comment>
<name>A0AAV7Z9U3_9EUKA</name>
<dbReference type="PANTHER" id="PTHR45808">
    <property type="entry name" value="RHO GTPASE-ACTIVATING PROTEIN 68F"/>
    <property type="match status" value="1"/>
</dbReference>
<dbReference type="InterPro" id="IPR000198">
    <property type="entry name" value="RhoGAP_dom"/>
</dbReference>
<reference evidence="3" key="1">
    <citation type="submission" date="2022-08" db="EMBL/GenBank/DDBJ databases">
        <title>Novel sulphate-reducing endosymbionts in the free-living metamonad Anaeramoeba.</title>
        <authorList>
            <person name="Jerlstrom-Hultqvist J."/>
            <person name="Cepicka I."/>
            <person name="Gallot-Lavallee L."/>
            <person name="Salas-Leiva D."/>
            <person name="Curtis B.A."/>
            <person name="Zahonova K."/>
            <person name="Pipaliya S."/>
            <person name="Dacks J."/>
            <person name="Roger A.J."/>
        </authorList>
    </citation>
    <scope>NUCLEOTIDE SEQUENCE</scope>
    <source>
        <strain evidence="3">Busselton2</strain>
    </source>
</reference>
<dbReference type="GO" id="GO:0005096">
    <property type="term" value="F:GTPase activator activity"/>
    <property type="evidence" value="ECO:0007669"/>
    <property type="project" value="TreeGrafter"/>
</dbReference>
<evidence type="ECO:0000256" key="1">
    <source>
        <dbReference type="SAM" id="Coils"/>
    </source>
</evidence>
<dbReference type="Gene3D" id="1.10.555.10">
    <property type="entry name" value="Rho GTPase activation protein"/>
    <property type="match status" value="1"/>
</dbReference>
<proteinExistence type="predicted"/>
<organism evidence="3 4">
    <name type="scientific">Anaeramoeba flamelloides</name>
    <dbReference type="NCBI Taxonomy" id="1746091"/>
    <lineage>
        <taxon>Eukaryota</taxon>
        <taxon>Metamonada</taxon>
        <taxon>Anaeramoebidae</taxon>
        <taxon>Anaeramoeba</taxon>
    </lineage>
</organism>
<feature type="coiled-coil region" evidence="1">
    <location>
        <begin position="395"/>
        <end position="422"/>
    </location>
</feature>
<dbReference type="Pfam" id="PF00620">
    <property type="entry name" value="RhoGAP"/>
    <property type="match status" value="1"/>
</dbReference>
<dbReference type="GO" id="GO:0007264">
    <property type="term" value="P:small GTPase-mediated signal transduction"/>
    <property type="evidence" value="ECO:0007669"/>
    <property type="project" value="TreeGrafter"/>
</dbReference>
<dbReference type="Proteomes" id="UP001146793">
    <property type="component" value="Unassembled WGS sequence"/>
</dbReference>